<name>A0A8H4AVU6_GIGMA</name>
<proteinExistence type="predicted"/>
<dbReference type="Pfam" id="PF00089">
    <property type="entry name" value="Trypsin"/>
    <property type="match status" value="1"/>
</dbReference>
<gene>
    <name evidence="2" type="ORF">F8M41_008314</name>
</gene>
<dbReference type="InterPro" id="IPR009003">
    <property type="entry name" value="Peptidase_S1_PA"/>
</dbReference>
<dbReference type="InterPro" id="IPR043504">
    <property type="entry name" value="Peptidase_S1_PA_chymotrypsin"/>
</dbReference>
<accession>A0A8H4AVU6</accession>
<dbReference type="EMBL" id="WTPW01000188">
    <property type="protein sequence ID" value="KAF0537648.1"/>
    <property type="molecule type" value="Genomic_DNA"/>
</dbReference>
<dbReference type="GO" id="GO:0006508">
    <property type="term" value="P:proteolysis"/>
    <property type="evidence" value="ECO:0007669"/>
    <property type="project" value="InterPro"/>
</dbReference>
<feature type="domain" description="Peptidase S1" evidence="1">
    <location>
        <begin position="219"/>
        <end position="377"/>
    </location>
</feature>
<evidence type="ECO:0000313" key="3">
    <source>
        <dbReference type="Proteomes" id="UP000439903"/>
    </source>
</evidence>
<evidence type="ECO:0000313" key="2">
    <source>
        <dbReference type="EMBL" id="KAF0537648.1"/>
    </source>
</evidence>
<dbReference type="OrthoDB" id="2345133at2759"/>
<sequence>MVHAGQNEPLAKLWDIDDEEIPKYLEIERTLINADKIINQEPVNLGVAGTIFAGSYIDVKTNKTNINTVDQSKARNIINNSSVLKQYEEFISIVIVKKSYDELKNLLNSINELAKKREPFGIVVTLHVINNEVIITSCNYNKRFLRDAEKMGAIIVSSTSCGQESHEDKEKDHKSKIFDEFDVDILVFGGDGLYIKHIDPDKPEKCSMGFWAICENNVNCVVTAGHCFYGYPPNTTIKTDCYYSGWSNEPSDQIIGKSAIYITTPCDLAIIDASDINENLKLRAAIRNTGSAYSELIINDGITVSTIGAHLCKSGYITHVSCGYLKALEGFVINVFGDWHENMYFTSTPATSGDSGSPLFSFSAINKVILNGILAGTFGGDTTGFLILSTIIEYAKLHPVTE</sequence>
<protein>
    <submittedName>
        <fullName evidence="2">S1 family peptidase</fullName>
    </submittedName>
</protein>
<dbReference type="GO" id="GO:0004252">
    <property type="term" value="F:serine-type endopeptidase activity"/>
    <property type="evidence" value="ECO:0007669"/>
    <property type="project" value="InterPro"/>
</dbReference>
<dbReference type="SUPFAM" id="SSF50494">
    <property type="entry name" value="Trypsin-like serine proteases"/>
    <property type="match status" value="1"/>
</dbReference>
<dbReference type="InterPro" id="IPR001254">
    <property type="entry name" value="Trypsin_dom"/>
</dbReference>
<keyword evidence="3" id="KW-1185">Reference proteome</keyword>
<reference evidence="2 3" key="1">
    <citation type="journal article" date="2019" name="Environ. Microbiol.">
        <title>At the nexus of three kingdoms: the genome of the mycorrhizal fungus Gigaspora margarita provides insights into plant, endobacterial and fungal interactions.</title>
        <authorList>
            <person name="Venice F."/>
            <person name="Ghignone S."/>
            <person name="Salvioli di Fossalunga A."/>
            <person name="Amselem J."/>
            <person name="Novero M."/>
            <person name="Xianan X."/>
            <person name="Sedzielewska Toro K."/>
            <person name="Morin E."/>
            <person name="Lipzen A."/>
            <person name="Grigoriev I.V."/>
            <person name="Henrissat B."/>
            <person name="Martin F.M."/>
            <person name="Bonfante P."/>
        </authorList>
    </citation>
    <scope>NUCLEOTIDE SEQUENCE [LARGE SCALE GENOMIC DNA]</scope>
    <source>
        <strain evidence="2 3">BEG34</strain>
    </source>
</reference>
<dbReference type="Gene3D" id="2.40.10.10">
    <property type="entry name" value="Trypsin-like serine proteases"/>
    <property type="match status" value="2"/>
</dbReference>
<evidence type="ECO:0000259" key="1">
    <source>
        <dbReference type="Pfam" id="PF00089"/>
    </source>
</evidence>
<dbReference type="Proteomes" id="UP000439903">
    <property type="component" value="Unassembled WGS sequence"/>
</dbReference>
<comment type="caution">
    <text evidence="2">The sequence shown here is derived from an EMBL/GenBank/DDBJ whole genome shotgun (WGS) entry which is preliminary data.</text>
</comment>
<organism evidence="2 3">
    <name type="scientific">Gigaspora margarita</name>
    <dbReference type="NCBI Taxonomy" id="4874"/>
    <lineage>
        <taxon>Eukaryota</taxon>
        <taxon>Fungi</taxon>
        <taxon>Fungi incertae sedis</taxon>
        <taxon>Mucoromycota</taxon>
        <taxon>Glomeromycotina</taxon>
        <taxon>Glomeromycetes</taxon>
        <taxon>Diversisporales</taxon>
        <taxon>Gigasporaceae</taxon>
        <taxon>Gigaspora</taxon>
    </lineage>
</organism>
<dbReference type="AlphaFoldDB" id="A0A8H4AVU6"/>